<evidence type="ECO:0000256" key="6">
    <source>
        <dbReference type="ARBA" id="ARBA00022694"/>
    </source>
</evidence>
<dbReference type="NCBIfam" id="TIGR00174">
    <property type="entry name" value="miaA"/>
    <property type="match status" value="1"/>
</dbReference>
<dbReference type="EMBL" id="CP147920">
    <property type="protein sequence ID" value="XAU14780.1"/>
    <property type="molecule type" value="Genomic_DNA"/>
</dbReference>
<comment type="subunit">
    <text evidence="4 11">Monomer.</text>
</comment>
<evidence type="ECO:0000256" key="4">
    <source>
        <dbReference type="ARBA" id="ARBA00011245"/>
    </source>
</evidence>
<keyword evidence="5 11" id="KW-0808">Transferase</keyword>
<dbReference type="HAMAP" id="MF_00185">
    <property type="entry name" value="IPP_trans"/>
    <property type="match status" value="1"/>
</dbReference>
<evidence type="ECO:0000256" key="10">
    <source>
        <dbReference type="ARBA" id="ARBA00049563"/>
    </source>
</evidence>
<dbReference type="Gene3D" id="1.10.20.140">
    <property type="match status" value="1"/>
</dbReference>
<comment type="caution">
    <text evidence="11">Lacks conserved residue(s) required for the propagation of feature annotation.</text>
</comment>
<evidence type="ECO:0000313" key="15">
    <source>
        <dbReference type="EMBL" id="XAU14780.1"/>
    </source>
</evidence>
<keyword evidence="8 11" id="KW-0067">ATP-binding</keyword>
<keyword evidence="16" id="KW-1185">Reference proteome</keyword>
<dbReference type="InterPro" id="IPR039657">
    <property type="entry name" value="Dimethylallyltransferase"/>
</dbReference>
<dbReference type="SUPFAM" id="SSF52540">
    <property type="entry name" value="P-loop containing nucleoside triphosphate hydrolases"/>
    <property type="match status" value="2"/>
</dbReference>
<organism evidence="15 16">
    <name type="scientific">Sulfurimonas diazotrophicus</name>
    <dbReference type="NCBI Taxonomy" id="3131939"/>
    <lineage>
        <taxon>Bacteria</taxon>
        <taxon>Pseudomonadati</taxon>
        <taxon>Campylobacterota</taxon>
        <taxon>Epsilonproteobacteria</taxon>
        <taxon>Campylobacterales</taxon>
        <taxon>Sulfurimonadaceae</taxon>
        <taxon>Sulfurimonas</taxon>
    </lineage>
</organism>
<gene>
    <name evidence="11 15" type="primary">miaA</name>
    <name evidence="15" type="ORF">WCY31_11115</name>
</gene>
<evidence type="ECO:0000313" key="16">
    <source>
        <dbReference type="Proteomes" id="UP001447842"/>
    </source>
</evidence>
<dbReference type="InterPro" id="IPR018022">
    <property type="entry name" value="IPT"/>
</dbReference>
<feature type="region of interest" description="Interaction with substrate tRNA" evidence="11">
    <location>
        <begin position="33"/>
        <end position="36"/>
    </location>
</feature>
<comment type="function">
    <text evidence="2 11 13">Catalyzes the transfer of a dimethylallyl group onto the adenine at position 37 in tRNAs that read codons beginning with uridine, leading to the formation of N6-(dimethylallyl)adenosine (i(6)A).</text>
</comment>
<evidence type="ECO:0000256" key="14">
    <source>
        <dbReference type="RuleBase" id="RU003785"/>
    </source>
</evidence>
<evidence type="ECO:0000256" key="9">
    <source>
        <dbReference type="ARBA" id="ARBA00022842"/>
    </source>
</evidence>
<feature type="binding site" evidence="11">
    <location>
        <begin position="8"/>
        <end position="15"/>
    </location>
    <ligand>
        <name>ATP</name>
        <dbReference type="ChEBI" id="CHEBI:30616"/>
    </ligand>
</feature>
<reference evidence="15 16" key="1">
    <citation type="submission" date="2024-03" db="EMBL/GenBank/DDBJ databases">
        <title>Sulfurimonas sp. HSL3-1.</title>
        <authorList>
            <person name="Wang S."/>
        </authorList>
    </citation>
    <scope>NUCLEOTIDE SEQUENCE [LARGE SCALE GENOMIC DNA]</scope>
    <source>
        <strain evidence="15 16">HSL3-1</strain>
    </source>
</reference>
<dbReference type="PANTHER" id="PTHR11088:SF60">
    <property type="entry name" value="TRNA DIMETHYLALLYLTRANSFERASE"/>
    <property type="match status" value="1"/>
</dbReference>
<evidence type="ECO:0000256" key="1">
    <source>
        <dbReference type="ARBA" id="ARBA00001946"/>
    </source>
</evidence>
<evidence type="ECO:0000256" key="2">
    <source>
        <dbReference type="ARBA" id="ARBA00003213"/>
    </source>
</evidence>
<dbReference type="RefSeq" id="WP_345972426.1">
    <property type="nucleotide sequence ID" value="NZ_CP147920.1"/>
</dbReference>
<feature type="site" description="Interaction with substrate tRNA" evidence="11">
    <location>
        <position position="121"/>
    </location>
</feature>
<dbReference type="GO" id="GO:0052381">
    <property type="term" value="F:tRNA dimethylallyltransferase activity"/>
    <property type="evidence" value="ECO:0007669"/>
    <property type="project" value="UniProtKB-EC"/>
</dbReference>
<feature type="site" description="Interaction with substrate tRNA" evidence="11">
    <location>
        <position position="99"/>
    </location>
</feature>
<keyword evidence="6 11" id="KW-0819">tRNA processing</keyword>
<dbReference type="Gene3D" id="3.40.50.300">
    <property type="entry name" value="P-loop containing nucleotide triphosphate hydrolases"/>
    <property type="match status" value="1"/>
</dbReference>
<dbReference type="InterPro" id="IPR027417">
    <property type="entry name" value="P-loop_NTPase"/>
</dbReference>
<evidence type="ECO:0000256" key="11">
    <source>
        <dbReference type="HAMAP-Rule" id="MF_00185"/>
    </source>
</evidence>
<dbReference type="PANTHER" id="PTHR11088">
    <property type="entry name" value="TRNA DIMETHYLALLYLTRANSFERASE"/>
    <property type="match status" value="1"/>
</dbReference>
<evidence type="ECO:0000256" key="5">
    <source>
        <dbReference type="ARBA" id="ARBA00022679"/>
    </source>
</evidence>
<dbReference type="Proteomes" id="UP001447842">
    <property type="component" value="Chromosome"/>
</dbReference>
<accession>A0ABZ3H8C0</accession>
<keyword evidence="7 11" id="KW-0547">Nucleotide-binding</keyword>
<keyword evidence="9 11" id="KW-0460">Magnesium</keyword>
<dbReference type="EC" id="2.5.1.75" evidence="11"/>
<comment type="similarity">
    <text evidence="3 11 14">Belongs to the IPP transferase family.</text>
</comment>
<protein>
    <recommendedName>
        <fullName evidence="11">tRNA dimethylallyltransferase</fullName>
        <ecNumber evidence="11">2.5.1.75</ecNumber>
    </recommendedName>
    <alternativeName>
        <fullName evidence="11">Dimethylallyl diphosphate:tRNA dimethylallyltransferase</fullName>
        <shortName evidence="11">DMAPP:tRNA dimethylallyltransferase</shortName>
        <shortName evidence="11">DMATase</shortName>
    </alternativeName>
    <alternativeName>
        <fullName evidence="11">Isopentenyl-diphosphate:tRNA isopentenyltransferase</fullName>
        <shortName evidence="11">IPP transferase</shortName>
        <shortName evidence="11">IPPT</shortName>
        <shortName evidence="11">IPTase</shortName>
    </alternativeName>
</protein>
<sequence>MKTIALIGPTASGKSDLALRAAAVTGARILSLDSLSIYKGIDIASAKPTLEERREIIHYGIDVLTPDRPFDVTTFVDLYRQALRDCEAAGVPLIIVGGTSFYLKVLFDGISETPATDDTTREKVAALLQEQAKAYALLQRVDPEYMAGIDANDRYRTEKMLTIYLQTGTPPSAWFAAHPPEPILTDAPLFAIDVPRDLLRERITLRTHKMIASGLIDEVARLERQYGRAPNPMKAIGIIEVLEYLDGKVSTEEMTQQIITHTAQLAKRQQTFNRNQFARQTLLPYEALLEPIISALSD</sequence>
<evidence type="ECO:0000256" key="12">
    <source>
        <dbReference type="RuleBase" id="RU003783"/>
    </source>
</evidence>
<evidence type="ECO:0000256" key="13">
    <source>
        <dbReference type="RuleBase" id="RU003784"/>
    </source>
</evidence>
<dbReference type="Pfam" id="PF01715">
    <property type="entry name" value="IPPT"/>
    <property type="match status" value="1"/>
</dbReference>
<name>A0ABZ3H8C0_9BACT</name>
<feature type="binding site" evidence="11">
    <location>
        <begin position="10"/>
        <end position="15"/>
    </location>
    <ligand>
        <name>substrate</name>
    </ligand>
</feature>
<proteinExistence type="inferred from homology"/>
<evidence type="ECO:0000256" key="3">
    <source>
        <dbReference type="ARBA" id="ARBA00005842"/>
    </source>
</evidence>
<evidence type="ECO:0000256" key="7">
    <source>
        <dbReference type="ARBA" id="ARBA00022741"/>
    </source>
</evidence>
<comment type="cofactor">
    <cofactor evidence="1 11">
        <name>Mg(2+)</name>
        <dbReference type="ChEBI" id="CHEBI:18420"/>
    </cofactor>
</comment>
<comment type="catalytic activity">
    <reaction evidence="10 11 12">
        <text>adenosine(37) in tRNA + dimethylallyl diphosphate = N(6)-dimethylallyladenosine(37) in tRNA + diphosphate</text>
        <dbReference type="Rhea" id="RHEA:26482"/>
        <dbReference type="Rhea" id="RHEA-COMP:10162"/>
        <dbReference type="Rhea" id="RHEA-COMP:10375"/>
        <dbReference type="ChEBI" id="CHEBI:33019"/>
        <dbReference type="ChEBI" id="CHEBI:57623"/>
        <dbReference type="ChEBI" id="CHEBI:74411"/>
        <dbReference type="ChEBI" id="CHEBI:74415"/>
        <dbReference type="EC" id="2.5.1.75"/>
    </reaction>
</comment>
<evidence type="ECO:0000256" key="8">
    <source>
        <dbReference type="ARBA" id="ARBA00022840"/>
    </source>
</evidence>